<dbReference type="PIRSF" id="PIRSF036625">
    <property type="entry name" value="GAF_ANTAR"/>
    <property type="match status" value="1"/>
</dbReference>
<dbReference type="InterPro" id="IPR005561">
    <property type="entry name" value="ANTAR"/>
</dbReference>
<dbReference type="InterPro" id="IPR036388">
    <property type="entry name" value="WH-like_DNA-bd_sf"/>
</dbReference>
<keyword evidence="5" id="KW-1185">Reference proteome</keyword>
<dbReference type="SUPFAM" id="SSF55781">
    <property type="entry name" value="GAF domain-like"/>
    <property type="match status" value="1"/>
</dbReference>
<dbReference type="SMART" id="SM00065">
    <property type="entry name" value="GAF"/>
    <property type="match status" value="1"/>
</dbReference>
<dbReference type="Proteomes" id="UP001501867">
    <property type="component" value="Unassembled WGS sequence"/>
</dbReference>
<feature type="domain" description="ANTAR" evidence="3">
    <location>
        <begin position="183"/>
        <end position="244"/>
    </location>
</feature>
<comment type="caution">
    <text evidence="4">The sequence shown here is derived from an EMBL/GenBank/DDBJ whole genome shotgun (WGS) entry which is preliminary data.</text>
</comment>
<reference evidence="4 5" key="1">
    <citation type="journal article" date="2019" name="Int. J. Syst. Evol. Microbiol.">
        <title>The Global Catalogue of Microorganisms (GCM) 10K type strain sequencing project: providing services to taxonomists for standard genome sequencing and annotation.</title>
        <authorList>
            <consortium name="The Broad Institute Genomics Platform"/>
            <consortium name="The Broad Institute Genome Sequencing Center for Infectious Disease"/>
            <person name="Wu L."/>
            <person name="Ma J."/>
        </authorList>
    </citation>
    <scope>NUCLEOTIDE SEQUENCE [LARGE SCALE GENOMIC DNA]</scope>
    <source>
        <strain evidence="4 5">JCM 4505</strain>
    </source>
</reference>
<dbReference type="Gene3D" id="1.10.10.10">
    <property type="entry name" value="Winged helix-like DNA-binding domain superfamily/Winged helix DNA-binding domain"/>
    <property type="match status" value="1"/>
</dbReference>
<organism evidence="4 5">
    <name type="scientific">Streptomyces polychromogenes</name>
    <dbReference type="NCBI Taxonomy" id="67342"/>
    <lineage>
        <taxon>Bacteria</taxon>
        <taxon>Bacillati</taxon>
        <taxon>Actinomycetota</taxon>
        <taxon>Actinomycetes</taxon>
        <taxon>Kitasatosporales</taxon>
        <taxon>Streptomycetaceae</taxon>
        <taxon>Streptomyces</taxon>
    </lineage>
</organism>
<evidence type="ECO:0000313" key="4">
    <source>
        <dbReference type="EMBL" id="GAA0316433.1"/>
    </source>
</evidence>
<keyword evidence="1" id="KW-0805">Transcription regulation</keyword>
<dbReference type="Gene3D" id="3.30.450.40">
    <property type="match status" value="1"/>
</dbReference>
<dbReference type="RefSeq" id="WP_344167038.1">
    <property type="nucleotide sequence ID" value="NZ_BAAABV010000028.1"/>
</dbReference>
<dbReference type="PROSITE" id="PS50921">
    <property type="entry name" value="ANTAR"/>
    <property type="match status" value="1"/>
</dbReference>
<accession>A0ABN0VTC3</accession>
<name>A0ABN0VTC3_9ACTN</name>
<sequence>MNSLKPNRDGKQATEMTREQHLARAFVSLADTLAPDFDPLNLFDGLVRHCVGLLDADAGGAMMGDARGGLRIMAASGEDAVLLELLQLQTGNGPCVDCYHSGEPLSVPDLAAERDRWPELATAALEVGYRSSQTLPLRLHEHVIGALTLFRRAAGRLAPEETEIAQALADSAALALLHWSADPEPAAEVLTKTQAAIAYKNALEIAKGMVAQHAGVSVEEASRLLRAYAADRRASLADTVHALVTGALDLHGIAPALPRT</sequence>
<dbReference type="InterPro" id="IPR029016">
    <property type="entry name" value="GAF-like_dom_sf"/>
</dbReference>
<dbReference type="Pfam" id="PF01590">
    <property type="entry name" value="GAF"/>
    <property type="match status" value="1"/>
</dbReference>
<protein>
    <submittedName>
        <fullName evidence="4">GAF and ANTAR domain-containing protein</fullName>
    </submittedName>
</protein>
<dbReference type="InterPro" id="IPR012074">
    <property type="entry name" value="GAF_ANTAR"/>
</dbReference>
<evidence type="ECO:0000313" key="5">
    <source>
        <dbReference type="Proteomes" id="UP001501867"/>
    </source>
</evidence>
<gene>
    <name evidence="4" type="ORF">GCM10010302_64420</name>
</gene>
<dbReference type="Pfam" id="PF03861">
    <property type="entry name" value="ANTAR"/>
    <property type="match status" value="1"/>
</dbReference>
<evidence type="ECO:0000256" key="1">
    <source>
        <dbReference type="ARBA" id="ARBA00023015"/>
    </source>
</evidence>
<dbReference type="SMART" id="SM01012">
    <property type="entry name" value="ANTAR"/>
    <property type="match status" value="1"/>
</dbReference>
<evidence type="ECO:0000259" key="3">
    <source>
        <dbReference type="PROSITE" id="PS50921"/>
    </source>
</evidence>
<evidence type="ECO:0000256" key="2">
    <source>
        <dbReference type="ARBA" id="ARBA00023163"/>
    </source>
</evidence>
<proteinExistence type="predicted"/>
<dbReference type="InterPro" id="IPR003018">
    <property type="entry name" value="GAF"/>
</dbReference>
<keyword evidence="2" id="KW-0804">Transcription</keyword>
<dbReference type="EMBL" id="BAAABV010000028">
    <property type="protein sequence ID" value="GAA0316433.1"/>
    <property type="molecule type" value="Genomic_DNA"/>
</dbReference>